<accession>A0AAY4DH47</accession>
<dbReference type="GeneTree" id="ENSGT00940000165627"/>
<dbReference type="Ensembl" id="ENSDCDT00010054958.1">
    <property type="protein sequence ID" value="ENSDCDP00010044845.1"/>
    <property type="gene ID" value="ENSDCDG00010027679.1"/>
</dbReference>
<reference evidence="7" key="3">
    <citation type="submission" date="2025-09" db="UniProtKB">
        <authorList>
            <consortium name="Ensembl"/>
        </authorList>
    </citation>
    <scope>IDENTIFICATION</scope>
</reference>
<evidence type="ECO:0000313" key="8">
    <source>
        <dbReference type="Proteomes" id="UP000694580"/>
    </source>
</evidence>
<reference evidence="7" key="2">
    <citation type="submission" date="2025-08" db="UniProtKB">
        <authorList>
            <consortium name="Ensembl"/>
        </authorList>
    </citation>
    <scope>IDENTIFICATION</scope>
</reference>
<dbReference type="PANTHER" id="PTHR47577">
    <property type="entry name" value="THAP DOMAIN-CONTAINING PROTEIN 6"/>
    <property type="match status" value="1"/>
</dbReference>
<sequence length="110" mass="12313">MPHFCSARGCANRCTLQTRSRGITFHRFPKECVLRRKWEAAIGRVGFAAGASSRLCSEHFGREDFDRTGQTVRIRDGTVPSVFSFKSHCKKVGAEAVRTRPFVCAAYVSQ</sequence>
<dbReference type="InterPro" id="IPR038441">
    <property type="entry name" value="THAP_Znf_sf"/>
</dbReference>
<proteinExistence type="predicted"/>
<feature type="domain" description="THAP-type" evidence="6">
    <location>
        <begin position="1"/>
        <end position="83"/>
    </location>
</feature>
<organism evidence="7 8">
    <name type="scientific">Denticeps clupeoides</name>
    <name type="common">denticle herring</name>
    <dbReference type="NCBI Taxonomy" id="299321"/>
    <lineage>
        <taxon>Eukaryota</taxon>
        <taxon>Metazoa</taxon>
        <taxon>Chordata</taxon>
        <taxon>Craniata</taxon>
        <taxon>Vertebrata</taxon>
        <taxon>Euteleostomi</taxon>
        <taxon>Actinopterygii</taxon>
        <taxon>Neopterygii</taxon>
        <taxon>Teleostei</taxon>
        <taxon>Clupei</taxon>
        <taxon>Clupeiformes</taxon>
        <taxon>Denticipitoidei</taxon>
        <taxon>Denticipitidae</taxon>
        <taxon>Denticeps</taxon>
    </lineage>
</organism>
<keyword evidence="8" id="KW-1185">Reference proteome</keyword>
<dbReference type="SMART" id="SM00980">
    <property type="entry name" value="THAP"/>
    <property type="match status" value="1"/>
</dbReference>
<keyword evidence="1" id="KW-0479">Metal-binding</keyword>
<keyword evidence="2 5" id="KW-0863">Zinc-finger</keyword>
<dbReference type="Gene3D" id="6.20.210.20">
    <property type="entry name" value="THAP domain"/>
    <property type="match status" value="1"/>
</dbReference>
<dbReference type="AlphaFoldDB" id="A0AAY4DH47"/>
<reference evidence="7 8" key="1">
    <citation type="submission" date="2020-06" db="EMBL/GenBank/DDBJ databases">
        <authorList>
            <consortium name="Wellcome Sanger Institute Data Sharing"/>
        </authorList>
    </citation>
    <scope>NUCLEOTIDE SEQUENCE [LARGE SCALE GENOMIC DNA]</scope>
</reference>
<name>A0AAY4DH47_9TELE</name>
<dbReference type="SUPFAM" id="SSF57716">
    <property type="entry name" value="Glucocorticoid receptor-like (DNA-binding domain)"/>
    <property type="match status" value="1"/>
</dbReference>
<dbReference type="Pfam" id="PF05485">
    <property type="entry name" value="THAP"/>
    <property type="match status" value="1"/>
</dbReference>
<protein>
    <recommendedName>
        <fullName evidence="6">THAP-type domain-containing protein</fullName>
    </recommendedName>
</protein>
<dbReference type="GO" id="GO:0003677">
    <property type="term" value="F:DNA binding"/>
    <property type="evidence" value="ECO:0007669"/>
    <property type="project" value="UniProtKB-UniRule"/>
</dbReference>
<dbReference type="InterPro" id="IPR006612">
    <property type="entry name" value="THAP_Znf"/>
</dbReference>
<dbReference type="Proteomes" id="UP000694580">
    <property type="component" value="Chromosome 1"/>
</dbReference>
<dbReference type="PANTHER" id="PTHR47577:SF1">
    <property type="entry name" value="THAP DOMAIN-CONTAINING PROTEIN 6"/>
    <property type="match status" value="1"/>
</dbReference>
<keyword evidence="4 5" id="KW-0238">DNA-binding</keyword>
<evidence type="ECO:0000256" key="4">
    <source>
        <dbReference type="ARBA" id="ARBA00023125"/>
    </source>
</evidence>
<keyword evidence="3" id="KW-0862">Zinc</keyword>
<evidence type="ECO:0000259" key="6">
    <source>
        <dbReference type="PROSITE" id="PS50950"/>
    </source>
</evidence>
<dbReference type="PROSITE" id="PS50950">
    <property type="entry name" value="ZF_THAP"/>
    <property type="match status" value="1"/>
</dbReference>
<evidence type="ECO:0000256" key="3">
    <source>
        <dbReference type="ARBA" id="ARBA00022833"/>
    </source>
</evidence>
<evidence type="ECO:0000256" key="5">
    <source>
        <dbReference type="PROSITE-ProRule" id="PRU00309"/>
    </source>
</evidence>
<dbReference type="GO" id="GO:0008270">
    <property type="term" value="F:zinc ion binding"/>
    <property type="evidence" value="ECO:0007669"/>
    <property type="project" value="UniProtKB-KW"/>
</dbReference>
<evidence type="ECO:0000256" key="1">
    <source>
        <dbReference type="ARBA" id="ARBA00022723"/>
    </source>
</evidence>
<evidence type="ECO:0000256" key="2">
    <source>
        <dbReference type="ARBA" id="ARBA00022771"/>
    </source>
</evidence>
<evidence type="ECO:0000313" key="7">
    <source>
        <dbReference type="Ensembl" id="ENSDCDP00010044845.1"/>
    </source>
</evidence>
<dbReference type="SMART" id="SM00692">
    <property type="entry name" value="DM3"/>
    <property type="match status" value="1"/>
</dbReference>